<protein>
    <submittedName>
        <fullName evidence="3">LysR substrate-binding domain-containing protein</fullName>
    </submittedName>
</protein>
<gene>
    <name evidence="3" type="ORF">R1523_34300</name>
</gene>
<dbReference type="SUPFAM" id="SSF53850">
    <property type="entry name" value="Periplasmic binding protein-like II"/>
    <property type="match status" value="1"/>
</dbReference>
<dbReference type="PANTHER" id="PTHR30537:SF1">
    <property type="entry name" value="HTH-TYPE TRANSCRIPTIONAL REGULATOR PGRR"/>
    <property type="match status" value="1"/>
</dbReference>
<dbReference type="EMBL" id="JAWJWI010000033">
    <property type="protein sequence ID" value="MDV4190538.1"/>
    <property type="molecule type" value="Genomic_DNA"/>
</dbReference>
<dbReference type="Pfam" id="PF03466">
    <property type="entry name" value="LysR_substrate"/>
    <property type="match status" value="1"/>
</dbReference>
<evidence type="ECO:0000313" key="4">
    <source>
        <dbReference type="Proteomes" id="UP001187203"/>
    </source>
</evidence>
<evidence type="ECO:0000256" key="1">
    <source>
        <dbReference type="ARBA" id="ARBA00009437"/>
    </source>
</evidence>
<organism evidence="3 4">
    <name type="scientific">Rhizobium brockwellii</name>
    <dbReference type="NCBI Taxonomy" id="3019932"/>
    <lineage>
        <taxon>Bacteria</taxon>
        <taxon>Pseudomonadati</taxon>
        <taxon>Pseudomonadota</taxon>
        <taxon>Alphaproteobacteria</taxon>
        <taxon>Hyphomicrobiales</taxon>
        <taxon>Rhizobiaceae</taxon>
        <taxon>Rhizobium/Agrobacterium group</taxon>
        <taxon>Rhizobium</taxon>
    </lineage>
</organism>
<keyword evidence="4" id="KW-1185">Reference proteome</keyword>
<reference evidence="4" key="1">
    <citation type="journal article" date="2023" name="Int. J. Mol. Sci.">
        <title>Genomic and Metabolic Characterization of Plant Growth-Promoting Rhizobacteria Isolated from Nodules of Clovers Grown in Non-Farmed Soil.</title>
        <authorList>
            <person name="Wojcik M."/>
            <person name="Koper P."/>
            <person name="Zebracki K."/>
            <person name="Marczak M."/>
            <person name="Mazur A."/>
        </authorList>
    </citation>
    <scope>NUCLEOTIDE SEQUENCE [LARGE SCALE GENOMIC DNA]</scope>
    <source>
        <strain evidence="4">KB12</strain>
    </source>
</reference>
<dbReference type="Gene3D" id="3.40.190.290">
    <property type="match status" value="1"/>
</dbReference>
<comment type="caution">
    <text evidence="3">The sequence shown here is derived from an EMBL/GenBank/DDBJ whole genome shotgun (WGS) entry which is preliminary data.</text>
</comment>
<proteinExistence type="inferred from homology"/>
<dbReference type="Proteomes" id="UP001187203">
    <property type="component" value="Unassembled WGS sequence"/>
</dbReference>
<dbReference type="InterPro" id="IPR058163">
    <property type="entry name" value="LysR-type_TF_proteobact-type"/>
</dbReference>
<sequence>MFPSERSCVRVDGRFIFNSGRLRLRAAMEGHGLAYMLESHAQEHFESGLLIRVLFDWCAPFPGYHLYFTSRRQQSPAFALIVEALRHRVAA</sequence>
<name>A0ABU3YXZ5_9HYPH</name>
<accession>A0ABU3YXZ5</accession>
<comment type="similarity">
    <text evidence="1">Belongs to the LysR transcriptional regulatory family.</text>
</comment>
<evidence type="ECO:0000259" key="2">
    <source>
        <dbReference type="Pfam" id="PF03466"/>
    </source>
</evidence>
<evidence type="ECO:0000313" key="3">
    <source>
        <dbReference type="EMBL" id="MDV4190538.1"/>
    </source>
</evidence>
<dbReference type="PANTHER" id="PTHR30537">
    <property type="entry name" value="HTH-TYPE TRANSCRIPTIONAL REGULATOR"/>
    <property type="match status" value="1"/>
</dbReference>
<dbReference type="InterPro" id="IPR005119">
    <property type="entry name" value="LysR_subst-bd"/>
</dbReference>
<feature type="domain" description="LysR substrate-binding" evidence="2">
    <location>
        <begin position="8"/>
        <end position="88"/>
    </location>
</feature>